<gene>
    <name evidence="6" type="primary">AUGUSTUS-3.0.2_33310</name>
    <name evidence="6" type="ORF">TcasGA2_TC033310</name>
</gene>
<evidence type="ECO:0000259" key="5">
    <source>
        <dbReference type="SMART" id="SM00563"/>
    </source>
</evidence>
<dbReference type="PANTHER" id="PTHR10983">
    <property type="entry name" value="1-ACYLGLYCEROL-3-PHOSPHATE ACYLTRANSFERASE-RELATED"/>
    <property type="match status" value="1"/>
</dbReference>
<dbReference type="STRING" id="7070.A0A139WGJ9"/>
<comment type="similarity">
    <text evidence="1">Belongs to the 1-acyl-sn-glycerol-3-phosphate acyltransferase family.</text>
</comment>
<feature type="transmembrane region" description="Helical" evidence="4">
    <location>
        <begin position="304"/>
        <end position="328"/>
    </location>
</feature>
<dbReference type="Pfam" id="PF16076">
    <property type="entry name" value="Acyltransf_C"/>
    <property type="match status" value="1"/>
</dbReference>
<dbReference type="PANTHER" id="PTHR10983:SF16">
    <property type="entry name" value="LYSOCARDIOLIPIN ACYLTRANSFERASE 1"/>
    <property type="match status" value="1"/>
</dbReference>
<accession>A0A139WGJ9</accession>
<dbReference type="GO" id="GO:0005783">
    <property type="term" value="C:endoplasmic reticulum"/>
    <property type="evidence" value="ECO:0000318"/>
    <property type="project" value="GO_Central"/>
</dbReference>
<dbReference type="AlphaFoldDB" id="A0A139WGJ9"/>
<keyword evidence="2" id="KW-0808">Transferase</keyword>
<evidence type="ECO:0000256" key="3">
    <source>
        <dbReference type="ARBA" id="ARBA00023315"/>
    </source>
</evidence>
<sequence>MGLFHGFLYCFLWYSSIMAGYAMFCPLLPLLFISNKFYRTCTDALFTFWQFYPTVLLELLCGCEIQVSGDAIQTDETSLIVMNHRTRTDWNFLWPTMYHSISGSGKFKFATKFVLKDVIRHIPGPGWVMQLACFVYIKRCWGLDKLTLGKAIDYFSELGYKYSLLVFPEGTDFTDSTKAKSDNFARKNGLESYDFVLHPRTTGFVFLAKKMLEKKALDAVYDVTLVYPDLVPQNEAILLKGNFPKLVKVHLARYPSAVLPKTEAGLCDFLQKRWLDKERTLREYHSTTQFLHGRILKSENRWELLLALFFWTLLPFFVTYLLCVYWWYRFVILGHTVFLIIVNVTMGGFQNFEIWWYHLRRKN</sequence>
<dbReference type="Proteomes" id="UP000007266">
    <property type="component" value="Linkage group 6"/>
</dbReference>
<dbReference type="KEGG" id="tca:659586"/>
<dbReference type="SMART" id="SM00563">
    <property type="entry name" value="PlsC"/>
    <property type="match status" value="1"/>
</dbReference>
<keyword evidence="4" id="KW-0472">Membrane</keyword>
<dbReference type="EMBL" id="KQ971344">
    <property type="protein sequence ID" value="KYB27110.1"/>
    <property type="molecule type" value="Genomic_DNA"/>
</dbReference>
<evidence type="ECO:0000256" key="4">
    <source>
        <dbReference type="SAM" id="Phobius"/>
    </source>
</evidence>
<dbReference type="GO" id="GO:0036149">
    <property type="term" value="P:phosphatidylinositol acyl-chain remodeling"/>
    <property type="evidence" value="ECO:0000318"/>
    <property type="project" value="GO_Central"/>
</dbReference>
<dbReference type="OMA" id="VANHVAW"/>
<keyword evidence="7" id="KW-1185">Reference proteome</keyword>
<keyword evidence="3 6" id="KW-0012">Acyltransferase</keyword>
<feature type="transmembrane region" description="Helical" evidence="4">
    <location>
        <begin position="6"/>
        <end position="32"/>
    </location>
</feature>
<dbReference type="CDD" id="cd07990">
    <property type="entry name" value="LPLAT_LCLAT1-like"/>
    <property type="match status" value="1"/>
</dbReference>
<protein>
    <submittedName>
        <fullName evidence="6">Lysocardiolipin acyltransferase 1-like Protein</fullName>
    </submittedName>
</protein>
<evidence type="ECO:0000256" key="2">
    <source>
        <dbReference type="ARBA" id="ARBA00022679"/>
    </source>
</evidence>
<proteinExistence type="inferred from homology"/>
<feature type="domain" description="Phospholipid/glycerol acyltransferase" evidence="5">
    <location>
        <begin position="78"/>
        <end position="205"/>
    </location>
</feature>
<name>A0A139WGJ9_TRICA</name>
<dbReference type="OrthoDB" id="186786at2759"/>
<dbReference type="InterPro" id="IPR002123">
    <property type="entry name" value="Plipid/glycerol_acylTrfase"/>
</dbReference>
<dbReference type="Pfam" id="PF01553">
    <property type="entry name" value="Acyltransferase"/>
    <property type="match status" value="1"/>
</dbReference>
<dbReference type="SUPFAM" id="SSF69593">
    <property type="entry name" value="Glycerol-3-phosphate (1)-acyltransferase"/>
    <property type="match status" value="1"/>
</dbReference>
<evidence type="ECO:0000313" key="7">
    <source>
        <dbReference type="Proteomes" id="UP000007266"/>
    </source>
</evidence>
<evidence type="ECO:0000256" key="1">
    <source>
        <dbReference type="ARBA" id="ARBA00008655"/>
    </source>
</evidence>
<reference evidence="6 7" key="1">
    <citation type="journal article" date="2008" name="Nature">
        <title>The genome of the model beetle and pest Tribolium castaneum.</title>
        <authorList>
            <consortium name="Tribolium Genome Sequencing Consortium"/>
            <person name="Richards S."/>
            <person name="Gibbs R.A."/>
            <person name="Weinstock G.M."/>
            <person name="Brown S.J."/>
            <person name="Denell R."/>
            <person name="Beeman R.W."/>
            <person name="Gibbs R."/>
            <person name="Beeman R.W."/>
            <person name="Brown S.J."/>
            <person name="Bucher G."/>
            <person name="Friedrich M."/>
            <person name="Grimmelikhuijzen C.J."/>
            <person name="Klingler M."/>
            <person name="Lorenzen M."/>
            <person name="Richards S."/>
            <person name="Roth S."/>
            <person name="Schroder R."/>
            <person name="Tautz D."/>
            <person name="Zdobnov E.M."/>
            <person name="Muzny D."/>
            <person name="Gibbs R.A."/>
            <person name="Weinstock G.M."/>
            <person name="Attaway T."/>
            <person name="Bell S."/>
            <person name="Buhay C.J."/>
            <person name="Chandrabose M.N."/>
            <person name="Chavez D."/>
            <person name="Clerk-Blankenburg K.P."/>
            <person name="Cree A."/>
            <person name="Dao M."/>
            <person name="Davis C."/>
            <person name="Chacko J."/>
            <person name="Dinh H."/>
            <person name="Dugan-Rocha S."/>
            <person name="Fowler G."/>
            <person name="Garner T.T."/>
            <person name="Garnes J."/>
            <person name="Gnirke A."/>
            <person name="Hawes A."/>
            <person name="Hernandez J."/>
            <person name="Hines S."/>
            <person name="Holder M."/>
            <person name="Hume J."/>
            <person name="Jhangiani S.N."/>
            <person name="Joshi V."/>
            <person name="Khan Z.M."/>
            <person name="Jackson L."/>
            <person name="Kovar C."/>
            <person name="Kowis A."/>
            <person name="Lee S."/>
            <person name="Lewis L.R."/>
            <person name="Margolis J."/>
            <person name="Morgan M."/>
            <person name="Nazareth L.V."/>
            <person name="Nguyen N."/>
            <person name="Okwuonu G."/>
            <person name="Parker D."/>
            <person name="Richards S."/>
            <person name="Ruiz S.J."/>
            <person name="Santibanez J."/>
            <person name="Savard J."/>
            <person name="Scherer S.E."/>
            <person name="Schneider B."/>
            <person name="Sodergren E."/>
            <person name="Tautz D."/>
            <person name="Vattahil S."/>
            <person name="Villasana D."/>
            <person name="White C.S."/>
            <person name="Wright R."/>
            <person name="Park Y."/>
            <person name="Beeman R.W."/>
            <person name="Lord J."/>
            <person name="Oppert B."/>
            <person name="Lorenzen M."/>
            <person name="Brown S."/>
            <person name="Wang L."/>
            <person name="Savard J."/>
            <person name="Tautz D."/>
            <person name="Richards S."/>
            <person name="Weinstock G."/>
            <person name="Gibbs R.A."/>
            <person name="Liu Y."/>
            <person name="Worley K."/>
            <person name="Weinstock G."/>
            <person name="Elsik C.G."/>
            <person name="Reese J.T."/>
            <person name="Elhaik E."/>
            <person name="Landan G."/>
            <person name="Graur D."/>
            <person name="Arensburger P."/>
            <person name="Atkinson P."/>
            <person name="Beeman R.W."/>
            <person name="Beidler J."/>
            <person name="Brown S.J."/>
            <person name="Demuth J.P."/>
            <person name="Drury D.W."/>
            <person name="Du Y.Z."/>
            <person name="Fujiwara H."/>
            <person name="Lorenzen M."/>
            <person name="Maselli V."/>
            <person name="Osanai M."/>
            <person name="Park Y."/>
            <person name="Robertson H.M."/>
            <person name="Tu Z."/>
            <person name="Wang J.J."/>
            <person name="Wang S."/>
            <person name="Richards S."/>
            <person name="Song H."/>
            <person name="Zhang L."/>
            <person name="Sodergren E."/>
            <person name="Werner D."/>
            <person name="Stanke M."/>
            <person name="Morgenstern B."/>
            <person name="Solovyev V."/>
            <person name="Kosarev P."/>
            <person name="Brown G."/>
            <person name="Chen H.C."/>
            <person name="Ermolaeva O."/>
            <person name="Hlavina W."/>
            <person name="Kapustin Y."/>
            <person name="Kiryutin B."/>
            <person name="Kitts P."/>
            <person name="Maglott D."/>
            <person name="Pruitt K."/>
            <person name="Sapojnikov V."/>
            <person name="Souvorov A."/>
            <person name="Mackey A.J."/>
            <person name="Waterhouse R.M."/>
            <person name="Wyder S."/>
            <person name="Zdobnov E.M."/>
            <person name="Zdobnov E.M."/>
            <person name="Wyder S."/>
            <person name="Kriventseva E.V."/>
            <person name="Kadowaki T."/>
            <person name="Bork P."/>
            <person name="Aranda M."/>
            <person name="Bao R."/>
            <person name="Beermann A."/>
            <person name="Berns N."/>
            <person name="Bolognesi R."/>
            <person name="Bonneton F."/>
            <person name="Bopp D."/>
            <person name="Brown S.J."/>
            <person name="Bucher G."/>
            <person name="Butts T."/>
            <person name="Chaumot A."/>
            <person name="Denell R.E."/>
            <person name="Ferrier D.E."/>
            <person name="Friedrich M."/>
            <person name="Gordon C.M."/>
            <person name="Jindra M."/>
            <person name="Klingler M."/>
            <person name="Lan Q."/>
            <person name="Lattorff H.M."/>
            <person name="Laudet V."/>
            <person name="von Levetsow C."/>
            <person name="Liu Z."/>
            <person name="Lutz R."/>
            <person name="Lynch J.A."/>
            <person name="da Fonseca R.N."/>
            <person name="Posnien N."/>
            <person name="Reuter R."/>
            <person name="Roth S."/>
            <person name="Savard J."/>
            <person name="Schinko J.B."/>
            <person name="Schmitt C."/>
            <person name="Schoppmeier M."/>
            <person name="Schroder R."/>
            <person name="Shippy T.D."/>
            <person name="Simonnet F."/>
            <person name="Marques-Souza H."/>
            <person name="Tautz D."/>
            <person name="Tomoyasu Y."/>
            <person name="Trauner J."/>
            <person name="Van der Zee M."/>
            <person name="Vervoort M."/>
            <person name="Wittkopp N."/>
            <person name="Wimmer E.A."/>
            <person name="Yang X."/>
            <person name="Jones A.K."/>
            <person name="Sattelle D.B."/>
            <person name="Ebert P.R."/>
            <person name="Nelson D."/>
            <person name="Scott J.G."/>
            <person name="Beeman R.W."/>
            <person name="Muthukrishnan S."/>
            <person name="Kramer K.J."/>
            <person name="Arakane Y."/>
            <person name="Beeman R.W."/>
            <person name="Zhu Q."/>
            <person name="Hogenkamp D."/>
            <person name="Dixit R."/>
            <person name="Oppert B."/>
            <person name="Jiang H."/>
            <person name="Zou Z."/>
            <person name="Marshall J."/>
            <person name="Elpidina E."/>
            <person name="Vinokurov K."/>
            <person name="Oppert C."/>
            <person name="Zou Z."/>
            <person name="Evans J."/>
            <person name="Lu Z."/>
            <person name="Zhao P."/>
            <person name="Sumathipala N."/>
            <person name="Altincicek B."/>
            <person name="Vilcinskas A."/>
            <person name="Williams M."/>
            <person name="Hultmark D."/>
            <person name="Hetru C."/>
            <person name="Jiang H."/>
            <person name="Grimmelikhuijzen C.J."/>
            <person name="Hauser F."/>
            <person name="Cazzamali G."/>
            <person name="Williamson M."/>
            <person name="Park Y."/>
            <person name="Li B."/>
            <person name="Tanaka Y."/>
            <person name="Predel R."/>
            <person name="Neupert S."/>
            <person name="Schachtner J."/>
            <person name="Verleyen P."/>
            <person name="Raible F."/>
            <person name="Bork P."/>
            <person name="Friedrich M."/>
            <person name="Walden K.K."/>
            <person name="Robertson H.M."/>
            <person name="Angeli S."/>
            <person name="Foret S."/>
            <person name="Bucher G."/>
            <person name="Schuetz S."/>
            <person name="Maleszka R."/>
            <person name="Wimmer E.A."/>
            <person name="Beeman R.W."/>
            <person name="Lorenzen M."/>
            <person name="Tomoyasu Y."/>
            <person name="Miller S.C."/>
            <person name="Grossmann D."/>
            <person name="Bucher G."/>
        </authorList>
    </citation>
    <scope>NUCLEOTIDE SEQUENCE [LARGE SCALE GENOMIC DNA]</scope>
    <source>
        <strain evidence="6 7">Georgia GA2</strain>
    </source>
</reference>
<dbReference type="InParanoid" id="A0A139WGJ9"/>
<keyword evidence="4" id="KW-1133">Transmembrane helix</keyword>
<evidence type="ECO:0000313" key="6">
    <source>
        <dbReference type="EMBL" id="KYB27110.1"/>
    </source>
</evidence>
<keyword evidence="4" id="KW-0812">Transmembrane</keyword>
<dbReference type="InterPro" id="IPR032098">
    <property type="entry name" value="Acyltransf_C"/>
</dbReference>
<organism evidence="6 7">
    <name type="scientific">Tribolium castaneum</name>
    <name type="common">Red flour beetle</name>
    <dbReference type="NCBI Taxonomy" id="7070"/>
    <lineage>
        <taxon>Eukaryota</taxon>
        <taxon>Metazoa</taxon>
        <taxon>Ecdysozoa</taxon>
        <taxon>Arthropoda</taxon>
        <taxon>Hexapoda</taxon>
        <taxon>Insecta</taxon>
        <taxon>Pterygota</taxon>
        <taxon>Neoptera</taxon>
        <taxon>Endopterygota</taxon>
        <taxon>Coleoptera</taxon>
        <taxon>Polyphaga</taxon>
        <taxon>Cucujiformia</taxon>
        <taxon>Tenebrionidae</taxon>
        <taxon>Tenebrionidae incertae sedis</taxon>
        <taxon>Tribolium</taxon>
    </lineage>
</organism>
<dbReference type="GO" id="GO:0016746">
    <property type="term" value="F:acyltransferase activity"/>
    <property type="evidence" value="ECO:0000318"/>
    <property type="project" value="GO_Central"/>
</dbReference>
<reference evidence="6 7" key="2">
    <citation type="journal article" date="2010" name="Nucleic Acids Res.">
        <title>BeetleBase in 2010: revisions to provide comprehensive genomic information for Tribolium castaneum.</title>
        <authorList>
            <person name="Kim H.S."/>
            <person name="Murphy T."/>
            <person name="Xia J."/>
            <person name="Caragea D."/>
            <person name="Park Y."/>
            <person name="Beeman R.W."/>
            <person name="Lorenzen M.D."/>
            <person name="Butcher S."/>
            <person name="Manak J.R."/>
            <person name="Brown S.J."/>
        </authorList>
    </citation>
    <scope>GENOME REANNOTATION</scope>
    <source>
        <strain evidence="6 7">Georgia GA2</strain>
    </source>
</reference>
<dbReference type="GO" id="GO:0012505">
    <property type="term" value="C:endomembrane system"/>
    <property type="evidence" value="ECO:0000318"/>
    <property type="project" value="GO_Central"/>
</dbReference>
<feature type="transmembrane region" description="Helical" evidence="4">
    <location>
        <begin position="334"/>
        <end position="357"/>
    </location>
</feature>